<dbReference type="Pfam" id="PF08240">
    <property type="entry name" value="ADH_N"/>
    <property type="match status" value="1"/>
</dbReference>
<dbReference type="GO" id="GO:0016491">
    <property type="term" value="F:oxidoreductase activity"/>
    <property type="evidence" value="ECO:0007669"/>
    <property type="project" value="InterPro"/>
</dbReference>
<dbReference type="InterPro" id="IPR029063">
    <property type="entry name" value="SAM-dependent_MTases_sf"/>
</dbReference>
<dbReference type="PANTHER" id="PTHR45681">
    <property type="entry name" value="POLYKETIDE SYNTHASE 44-RELATED"/>
    <property type="match status" value="1"/>
</dbReference>
<comment type="caution">
    <text evidence="7">The sequence shown here is derived from an EMBL/GenBank/DDBJ whole genome shotgun (WGS) entry which is preliminary data.</text>
</comment>
<keyword evidence="9" id="KW-1185">Reference proteome</keyword>
<dbReference type="Gene3D" id="1.10.1200.10">
    <property type="entry name" value="ACP-like"/>
    <property type="match status" value="1"/>
</dbReference>
<evidence type="ECO:0000313" key="7">
    <source>
        <dbReference type="EMBL" id="CAF1241365.1"/>
    </source>
</evidence>
<organism evidence="7 9">
    <name type="scientific">Didymodactylos carnosus</name>
    <dbReference type="NCBI Taxonomy" id="1234261"/>
    <lineage>
        <taxon>Eukaryota</taxon>
        <taxon>Metazoa</taxon>
        <taxon>Spiralia</taxon>
        <taxon>Gnathifera</taxon>
        <taxon>Rotifera</taxon>
        <taxon>Eurotatoria</taxon>
        <taxon>Bdelloidea</taxon>
        <taxon>Philodinida</taxon>
        <taxon>Philodinidae</taxon>
        <taxon>Didymodactylos</taxon>
    </lineage>
</organism>
<dbReference type="CDD" id="cd05195">
    <property type="entry name" value="enoyl_red"/>
    <property type="match status" value="1"/>
</dbReference>
<dbReference type="Pfam" id="PF08242">
    <property type="entry name" value="Methyltransf_12"/>
    <property type="match status" value="1"/>
</dbReference>
<dbReference type="InterPro" id="IPR013217">
    <property type="entry name" value="Methyltransf_12"/>
</dbReference>
<dbReference type="SMART" id="SM00822">
    <property type="entry name" value="PKS_KR"/>
    <property type="match status" value="1"/>
</dbReference>
<keyword evidence="4" id="KW-0521">NADP</keyword>
<accession>A0A814ZGF9</accession>
<dbReference type="InterPro" id="IPR013154">
    <property type="entry name" value="ADH-like_N"/>
</dbReference>
<dbReference type="Pfam" id="PF00107">
    <property type="entry name" value="ADH_zinc_N"/>
    <property type="match status" value="1"/>
</dbReference>
<name>A0A814ZGF9_9BILA</name>
<evidence type="ECO:0000256" key="1">
    <source>
        <dbReference type="ARBA" id="ARBA00022450"/>
    </source>
</evidence>
<dbReference type="InterPro" id="IPR013149">
    <property type="entry name" value="ADH-like_C"/>
</dbReference>
<dbReference type="InterPro" id="IPR020843">
    <property type="entry name" value="ER"/>
</dbReference>
<evidence type="ECO:0000313" key="9">
    <source>
        <dbReference type="Proteomes" id="UP000663829"/>
    </source>
</evidence>
<keyword evidence="3" id="KW-0808">Transferase</keyword>
<dbReference type="SUPFAM" id="SSF50129">
    <property type="entry name" value="GroES-like"/>
    <property type="match status" value="1"/>
</dbReference>
<dbReference type="InterPro" id="IPR036291">
    <property type="entry name" value="NAD(P)-bd_dom_sf"/>
</dbReference>
<dbReference type="EMBL" id="CAJOBC010010627">
    <property type="protein sequence ID" value="CAF4004606.1"/>
    <property type="molecule type" value="Genomic_DNA"/>
</dbReference>
<dbReference type="SUPFAM" id="SSF51735">
    <property type="entry name" value="NAD(P)-binding Rossmann-fold domains"/>
    <property type="match status" value="2"/>
</dbReference>
<proteinExistence type="predicted"/>
<evidence type="ECO:0000259" key="6">
    <source>
        <dbReference type="PROSITE" id="PS50075"/>
    </source>
</evidence>
<dbReference type="Proteomes" id="UP000663829">
    <property type="component" value="Unassembled WGS sequence"/>
</dbReference>
<keyword evidence="5" id="KW-0012">Acyltransferase</keyword>
<dbReference type="InterPro" id="IPR011032">
    <property type="entry name" value="GroES-like_sf"/>
</dbReference>
<sequence length="1638" mass="187492">KRQECHPLLGQRLWSNQQLPTWKSIINLQTAKHAYLIDHQILALSGRMELTVVHMVIVMRNYERETDYLFNNYCLSINWKQSNNYKSCADLLPMSDQIMDITIENNETGILRTVHQLIQNGQSESDKNWIQITKSNELNILAINYVILMFEQLLNTNKLIKINSIELSHLFKEKHYLLLIDTFTEQLYQNKFIDHNGLVLQGLTTINKHTIHMEYINLLKKYPSLKPLLSIVSSCGSNLFKILTGELDPLQLLFGTEESQLLMQEMYLIFTETMINSVSLGITKHLNEQIHKQKEDDDDNLLYVLKILEVGGGTGGSTVPFLNYLLDFAYRTQTKIEYTFTDISPAFFQTANEKFSKLLKDERNQQNLLNICYQVLDLNNTTNIANNESFDVILAANVLHVVMNICQSLTNLRQLLAPNGVLFLIELTSAFTYSDLIFGILPQWWASIDDSIRQPTKHAILSINQWQELFKTVGGFQSFQSTTMLVGESTILAKKSAIDTVKEEKVWLIFYDKKKEIGLTLVQYLEKQKKISNVILVSNSVTSSTDGLYHHVTVTCANDIENFLKQISKQYVKINIVYLWALDLERLTGDENNLLEIYRSQEELVCGTLMNIIKIILKQQHQQTPNIFVFTQNAQSPIISTNEYNFVESPIIGFTRTGFAEYPKHHLRLIDLQFKDNLTSCLINKIYDEISSPKQHNEVILFQHIKTIDHVIVQRYIPTLDPIKQLECEAKNIQHVGIQPNLDLHKSQFYLKVPKSRLLSDLKWIVNKTTTKDDQILKPTDVQVKIHSVGINFRDILKARGLHPHIEEIGISYEQQDGNARDEELGSDFCGTITKIGSNITDKFNVGDIVIGMTSNIGAFKSHIVINRTNIVRVSSTILTKLSMEQLSTIPSSYLTVFLAFKERMQLKQGQTVLIHSASGGVGGAAIQYCQMIGAIVLGTAGTEEKRQFLRKQYGLQHVFNSRDLSFVHQIRQLYPNGVNVILNSLSSVYLQESVKLLSSGGHFIEIGKRDIYSQTQISLFQLRQDCTFYVIDLHTYAINQPEMVSLILEEVLKLYERGQLRSIQPVDIYEPSQVINAFRIYDQANHIGKVAVRICGLTEELQAEAEEMEYSAMFTSLVCQSGTVIISGGLGGVALEMSRWMIKEKGVKRIVLMARQSQEEFELGNSYQLNDWLNLKHMFETEYENTVRVEIRKCDVTQYGQVLNLVKEINKTQYPVCGVIHAALVLHDRLIQNMTQESLSKVMQPKIRGAWNLHQATYATQSPIHFFILLSSVRNHLRDLGGSAYNAGNQFLDALAYWRYHCKQMPALSISLPTISQVGAFHRDRKLLENQLIKEGMEILTPIIIFKLIEKLYVKQQQYSYCSPVILAVNWEILHSKGKYLPSTIVDLVDKKHFDLKINNENKNKGDGIVLSLSAVDDIDTIVNKIRLAISQIFGAITIDRIDTQMSLSEQGMDSLMAVAVYNWLEKEFNIHSSLNELLQGISIQQLAQQIFTKLTERSKLSEPIILDDDDDNARMKQTMENKILSIIDDNINDNDDEQQDTSVTLLRSLYYSKDSKQILFCFNDLITSSSSSTIFDQLLTKIKNHHYSSASVYTCHLTFDTINNFTKIDKLIQQIRYIQPRGPYYFVLLQLNKLNF</sequence>
<dbReference type="Gene3D" id="3.40.50.150">
    <property type="entry name" value="Vaccinia Virus protein VP39"/>
    <property type="match status" value="1"/>
</dbReference>
<dbReference type="InterPro" id="IPR020806">
    <property type="entry name" value="PKS_PP-bd"/>
</dbReference>
<dbReference type="PANTHER" id="PTHR45681:SF6">
    <property type="entry name" value="POLYKETIDE SYNTHASE 37"/>
    <property type="match status" value="1"/>
</dbReference>
<dbReference type="Pfam" id="PF08659">
    <property type="entry name" value="KR"/>
    <property type="match status" value="1"/>
</dbReference>
<feature type="non-terminal residue" evidence="7">
    <location>
        <position position="1"/>
    </location>
</feature>
<dbReference type="Gene3D" id="3.40.50.720">
    <property type="entry name" value="NAD(P)-binding Rossmann-like Domain"/>
    <property type="match status" value="2"/>
</dbReference>
<evidence type="ECO:0000256" key="3">
    <source>
        <dbReference type="ARBA" id="ARBA00022679"/>
    </source>
</evidence>
<dbReference type="GO" id="GO:0016746">
    <property type="term" value="F:acyltransferase activity"/>
    <property type="evidence" value="ECO:0007669"/>
    <property type="project" value="UniProtKB-KW"/>
</dbReference>
<dbReference type="SMART" id="SM00829">
    <property type="entry name" value="PKS_ER"/>
    <property type="match status" value="1"/>
</dbReference>
<feature type="domain" description="Carrier" evidence="6">
    <location>
        <begin position="1418"/>
        <end position="1496"/>
    </location>
</feature>
<dbReference type="Pfam" id="PF23297">
    <property type="entry name" value="ACP_SdgA_C"/>
    <property type="match status" value="1"/>
</dbReference>
<keyword evidence="2" id="KW-0597">Phosphoprotein</keyword>
<dbReference type="InterPro" id="IPR057326">
    <property type="entry name" value="KR_dom"/>
</dbReference>
<protein>
    <recommendedName>
        <fullName evidence="6">Carrier domain-containing protein</fullName>
    </recommendedName>
</protein>
<dbReference type="InterPro" id="IPR013968">
    <property type="entry name" value="PKS_KR"/>
</dbReference>
<dbReference type="GO" id="GO:0031177">
    <property type="term" value="F:phosphopantetheine binding"/>
    <property type="evidence" value="ECO:0007669"/>
    <property type="project" value="InterPro"/>
</dbReference>
<dbReference type="SUPFAM" id="SSF53335">
    <property type="entry name" value="S-adenosyl-L-methionine-dependent methyltransferases"/>
    <property type="match status" value="1"/>
</dbReference>
<dbReference type="InterPro" id="IPR050444">
    <property type="entry name" value="Polyketide_Synthase"/>
</dbReference>
<dbReference type="Proteomes" id="UP000681722">
    <property type="component" value="Unassembled WGS sequence"/>
</dbReference>
<dbReference type="SUPFAM" id="SSF47336">
    <property type="entry name" value="ACP-like"/>
    <property type="match status" value="1"/>
</dbReference>
<keyword evidence="1" id="KW-0596">Phosphopantetheine</keyword>
<dbReference type="SMART" id="SM00823">
    <property type="entry name" value="PKS_PP"/>
    <property type="match status" value="1"/>
</dbReference>
<evidence type="ECO:0000256" key="2">
    <source>
        <dbReference type="ARBA" id="ARBA00022553"/>
    </source>
</evidence>
<dbReference type="EMBL" id="CAJNOQ010010052">
    <property type="protein sequence ID" value="CAF1241365.1"/>
    <property type="molecule type" value="Genomic_DNA"/>
</dbReference>
<dbReference type="Gene3D" id="3.90.180.10">
    <property type="entry name" value="Medium-chain alcohol dehydrogenases, catalytic domain"/>
    <property type="match status" value="1"/>
</dbReference>
<evidence type="ECO:0000256" key="4">
    <source>
        <dbReference type="ARBA" id="ARBA00022857"/>
    </source>
</evidence>
<dbReference type="InterPro" id="IPR036736">
    <property type="entry name" value="ACP-like_sf"/>
</dbReference>
<evidence type="ECO:0000256" key="5">
    <source>
        <dbReference type="ARBA" id="ARBA00023315"/>
    </source>
</evidence>
<gene>
    <name evidence="7" type="ORF">GPM918_LOCUS25675</name>
    <name evidence="8" type="ORF">SRO942_LOCUS25700</name>
</gene>
<evidence type="ECO:0000313" key="8">
    <source>
        <dbReference type="EMBL" id="CAF4004606.1"/>
    </source>
</evidence>
<dbReference type="OrthoDB" id="329835at2759"/>
<reference evidence="7" key="1">
    <citation type="submission" date="2021-02" db="EMBL/GenBank/DDBJ databases">
        <authorList>
            <person name="Nowell W R."/>
        </authorList>
    </citation>
    <scope>NUCLEOTIDE SEQUENCE</scope>
</reference>
<dbReference type="InterPro" id="IPR009081">
    <property type="entry name" value="PP-bd_ACP"/>
</dbReference>
<dbReference type="PROSITE" id="PS50075">
    <property type="entry name" value="CARRIER"/>
    <property type="match status" value="1"/>
</dbReference>